<evidence type="ECO:0000256" key="1">
    <source>
        <dbReference type="SAM" id="MobiDB-lite"/>
    </source>
</evidence>
<evidence type="ECO:0000313" key="2">
    <source>
        <dbReference type="EMBL" id="KAJ1097377.1"/>
    </source>
</evidence>
<gene>
    <name evidence="2" type="ORF">NDU88_002497</name>
</gene>
<accession>A0AAV7M144</accession>
<feature type="compositionally biased region" description="Low complexity" evidence="1">
    <location>
        <begin position="86"/>
        <end position="99"/>
    </location>
</feature>
<name>A0AAV7M144_PLEWA</name>
<evidence type="ECO:0000313" key="3">
    <source>
        <dbReference type="Proteomes" id="UP001066276"/>
    </source>
</evidence>
<feature type="compositionally biased region" description="Low complexity" evidence="1">
    <location>
        <begin position="110"/>
        <end position="119"/>
    </location>
</feature>
<keyword evidence="3" id="KW-1185">Reference proteome</keyword>
<feature type="compositionally biased region" description="Gly residues" evidence="1">
    <location>
        <begin position="100"/>
        <end position="109"/>
    </location>
</feature>
<dbReference type="Proteomes" id="UP001066276">
    <property type="component" value="Chromosome 10"/>
</dbReference>
<protein>
    <submittedName>
        <fullName evidence="2">Uncharacterized protein</fullName>
    </submittedName>
</protein>
<proteinExistence type="predicted"/>
<feature type="compositionally biased region" description="Basic and acidic residues" evidence="1">
    <location>
        <begin position="153"/>
        <end position="162"/>
    </location>
</feature>
<organism evidence="2 3">
    <name type="scientific">Pleurodeles waltl</name>
    <name type="common">Iberian ribbed newt</name>
    <dbReference type="NCBI Taxonomy" id="8319"/>
    <lineage>
        <taxon>Eukaryota</taxon>
        <taxon>Metazoa</taxon>
        <taxon>Chordata</taxon>
        <taxon>Craniata</taxon>
        <taxon>Vertebrata</taxon>
        <taxon>Euteleostomi</taxon>
        <taxon>Amphibia</taxon>
        <taxon>Batrachia</taxon>
        <taxon>Caudata</taxon>
        <taxon>Salamandroidea</taxon>
        <taxon>Salamandridae</taxon>
        <taxon>Pleurodelinae</taxon>
        <taxon>Pleurodeles</taxon>
    </lineage>
</organism>
<dbReference type="EMBL" id="JANPWB010000014">
    <property type="protein sequence ID" value="KAJ1097377.1"/>
    <property type="molecule type" value="Genomic_DNA"/>
</dbReference>
<comment type="caution">
    <text evidence="2">The sequence shown here is derived from an EMBL/GenBank/DDBJ whole genome shotgun (WGS) entry which is preliminary data.</text>
</comment>
<feature type="region of interest" description="Disordered" evidence="1">
    <location>
        <begin position="58"/>
        <end position="162"/>
    </location>
</feature>
<dbReference type="AlphaFoldDB" id="A0AAV7M144"/>
<reference evidence="2" key="1">
    <citation type="journal article" date="2022" name="bioRxiv">
        <title>Sequencing and chromosome-scale assembly of the giantPleurodeles waltlgenome.</title>
        <authorList>
            <person name="Brown T."/>
            <person name="Elewa A."/>
            <person name="Iarovenko S."/>
            <person name="Subramanian E."/>
            <person name="Araus A.J."/>
            <person name="Petzold A."/>
            <person name="Susuki M."/>
            <person name="Suzuki K.-i.T."/>
            <person name="Hayashi T."/>
            <person name="Toyoda A."/>
            <person name="Oliveira C."/>
            <person name="Osipova E."/>
            <person name="Leigh N.D."/>
            <person name="Simon A."/>
            <person name="Yun M.H."/>
        </authorList>
    </citation>
    <scope>NUCLEOTIDE SEQUENCE</scope>
    <source>
        <strain evidence="2">20211129_DDA</strain>
        <tissue evidence="2">Liver</tissue>
    </source>
</reference>
<sequence>MDVDPKVLEAVALLRQAGRMVLLKEGALEPGHLVRRASAGVAATDTACSPPRVAEKVSGVSRGVGARGGPGARKGRAARPERRPAAPRASPEAGLVLRGLAGGRLGGQGEAAAGVAASGEPHWDNRSARGERCRWKEKPRESRRASRARCRARKEEAENSGP</sequence>
<feature type="compositionally biased region" description="Basic and acidic residues" evidence="1">
    <location>
        <begin position="121"/>
        <end position="144"/>
    </location>
</feature>